<organism evidence="2 3">
    <name type="scientific">Grus japonensis</name>
    <name type="common">Japanese crane</name>
    <name type="synonym">Red-crowned crane</name>
    <dbReference type="NCBI Taxonomy" id="30415"/>
    <lineage>
        <taxon>Eukaryota</taxon>
        <taxon>Metazoa</taxon>
        <taxon>Chordata</taxon>
        <taxon>Craniata</taxon>
        <taxon>Vertebrata</taxon>
        <taxon>Euteleostomi</taxon>
        <taxon>Archelosauria</taxon>
        <taxon>Archosauria</taxon>
        <taxon>Dinosauria</taxon>
        <taxon>Saurischia</taxon>
        <taxon>Theropoda</taxon>
        <taxon>Coelurosauria</taxon>
        <taxon>Aves</taxon>
        <taxon>Neognathae</taxon>
        <taxon>Neoaves</taxon>
        <taxon>Gruiformes</taxon>
        <taxon>Gruidae</taxon>
        <taxon>Grus</taxon>
    </lineage>
</organism>
<gene>
    <name evidence="2" type="ORF">GRJ2_000921400</name>
</gene>
<dbReference type="Proteomes" id="UP001623348">
    <property type="component" value="Unassembled WGS sequence"/>
</dbReference>
<keyword evidence="1" id="KW-0472">Membrane</keyword>
<feature type="transmembrane region" description="Helical" evidence="1">
    <location>
        <begin position="127"/>
        <end position="146"/>
    </location>
</feature>
<dbReference type="AlphaFoldDB" id="A0ABC9WH30"/>
<protein>
    <submittedName>
        <fullName evidence="2">AN1-type zinc finger protein 5-like</fullName>
    </submittedName>
</protein>
<evidence type="ECO:0000313" key="2">
    <source>
        <dbReference type="EMBL" id="GAB0184561.1"/>
    </source>
</evidence>
<name>A0ABC9WH30_GRUJA</name>
<sequence>MVRQAVLLQSMEVNGGADIYLQSVEDPPPEQVDALKGGCDTMESPCWSKLLAGPVAPWREEPTPEQECIKHLLVLQSGLHELLLTPIQPHRKTVIRVGSFIARKNLEEHYVALNMATTLLHPLVTGLSLYFGLAFTLTFAVSYKIYI</sequence>
<dbReference type="EMBL" id="BAAFJT010000002">
    <property type="protein sequence ID" value="GAB0184561.1"/>
    <property type="molecule type" value="Genomic_DNA"/>
</dbReference>
<evidence type="ECO:0000256" key="1">
    <source>
        <dbReference type="SAM" id="Phobius"/>
    </source>
</evidence>
<evidence type="ECO:0000313" key="3">
    <source>
        <dbReference type="Proteomes" id="UP001623348"/>
    </source>
</evidence>
<proteinExistence type="predicted"/>
<reference evidence="2 3" key="1">
    <citation type="submission" date="2024-06" db="EMBL/GenBank/DDBJ databases">
        <title>The draft genome of Grus japonensis, version 3.</title>
        <authorList>
            <person name="Nabeshima K."/>
            <person name="Suzuki S."/>
            <person name="Onuma M."/>
        </authorList>
    </citation>
    <scope>NUCLEOTIDE SEQUENCE [LARGE SCALE GENOMIC DNA]</scope>
    <source>
        <strain evidence="2 3">451A</strain>
    </source>
</reference>
<accession>A0ABC9WH30</accession>
<comment type="caution">
    <text evidence="2">The sequence shown here is derived from an EMBL/GenBank/DDBJ whole genome shotgun (WGS) entry which is preliminary data.</text>
</comment>
<keyword evidence="1" id="KW-1133">Transmembrane helix</keyword>
<keyword evidence="3" id="KW-1185">Reference proteome</keyword>
<keyword evidence="1" id="KW-0812">Transmembrane</keyword>